<evidence type="ECO:0000313" key="9">
    <source>
        <dbReference type="EMBL" id="ELU13059.1"/>
    </source>
</evidence>
<keyword evidence="4 8" id="KW-0808">Transferase</keyword>
<dbReference type="OrthoDB" id="2526284at2759"/>
<evidence type="ECO:0000256" key="5">
    <source>
        <dbReference type="ARBA" id="ARBA00022692"/>
    </source>
</evidence>
<keyword evidence="3 8" id="KW-0328">Glycosyltransferase</keyword>
<dbReference type="GO" id="GO:0016757">
    <property type="term" value="F:glycosyltransferase activity"/>
    <property type="evidence" value="ECO:0007669"/>
    <property type="project" value="UniProtKB-UniRule"/>
</dbReference>
<keyword evidence="11" id="KW-1185">Reference proteome</keyword>
<dbReference type="EnsemblMetazoa" id="CapteT200116">
    <property type="protein sequence ID" value="CapteP200116"/>
    <property type="gene ID" value="CapteG200116"/>
</dbReference>
<keyword evidence="5" id="KW-0812">Transmembrane</keyword>
<comment type="subcellular location">
    <subcellularLocation>
        <location evidence="1">Membrane</location>
        <topology evidence="1">Single-pass membrane protein</topology>
    </subcellularLocation>
</comment>
<dbReference type="GO" id="GO:0016020">
    <property type="term" value="C:membrane"/>
    <property type="evidence" value="ECO:0007669"/>
    <property type="project" value="UniProtKB-SubCell"/>
</dbReference>
<dbReference type="GO" id="GO:0005737">
    <property type="term" value="C:cytoplasm"/>
    <property type="evidence" value="ECO:0007669"/>
    <property type="project" value="TreeGrafter"/>
</dbReference>
<dbReference type="HOGENOM" id="CLU_474299_0_0_1"/>
<evidence type="ECO:0000256" key="3">
    <source>
        <dbReference type="ARBA" id="ARBA00022676"/>
    </source>
</evidence>
<accession>R7V3C9</accession>
<evidence type="ECO:0000256" key="8">
    <source>
        <dbReference type="RuleBase" id="RU366017"/>
    </source>
</evidence>
<evidence type="ECO:0000256" key="1">
    <source>
        <dbReference type="ARBA" id="ARBA00004167"/>
    </source>
</evidence>
<evidence type="ECO:0000256" key="7">
    <source>
        <dbReference type="ARBA" id="ARBA00023136"/>
    </source>
</evidence>
<dbReference type="PANTHER" id="PTHR21461">
    <property type="entry name" value="GLYCOSYLTRANSFERASE FAMILY 92 PROTEIN"/>
    <property type="match status" value="1"/>
</dbReference>
<comment type="similarity">
    <text evidence="2 8">Belongs to the glycosyltransferase 92 family.</text>
</comment>
<dbReference type="AlphaFoldDB" id="R7V3C9"/>
<reference evidence="9 11" key="2">
    <citation type="journal article" date="2013" name="Nature">
        <title>Insights into bilaterian evolution from three spiralian genomes.</title>
        <authorList>
            <person name="Simakov O."/>
            <person name="Marletaz F."/>
            <person name="Cho S.J."/>
            <person name="Edsinger-Gonzales E."/>
            <person name="Havlak P."/>
            <person name="Hellsten U."/>
            <person name="Kuo D.H."/>
            <person name="Larsson T."/>
            <person name="Lv J."/>
            <person name="Arendt D."/>
            <person name="Savage R."/>
            <person name="Osoegawa K."/>
            <person name="de Jong P."/>
            <person name="Grimwood J."/>
            <person name="Chapman J.A."/>
            <person name="Shapiro H."/>
            <person name="Aerts A."/>
            <person name="Otillar R.P."/>
            <person name="Terry A.Y."/>
            <person name="Boore J.L."/>
            <person name="Grigoriev I.V."/>
            <person name="Lindberg D.R."/>
            <person name="Seaver E.C."/>
            <person name="Weisblat D.A."/>
            <person name="Putnam N.H."/>
            <person name="Rokhsar D.S."/>
        </authorList>
    </citation>
    <scope>NUCLEOTIDE SEQUENCE</scope>
    <source>
        <strain evidence="9 11">I ESC-2004</strain>
    </source>
</reference>
<dbReference type="EMBL" id="AMQN01005238">
    <property type="status" value="NOT_ANNOTATED_CDS"/>
    <property type="molecule type" value="Genomic_DNA"/>
</dbReference>
<evidence type="ECO:0000313" key="10">
    <source>
        <dbReference type="EnsemblMetazoa" id="CapteP200116"/>
    </source>
</evidence>
<dbReference type="Pfam" id="PF01697">
    <property type="entry name" value="Glyco_transf_92"/>
    <property type="match status" value="1"/>
</dbReference>
<evidence type="ECO:0000313" key="11">
    <source>
        <dbReference type="Proteomes" id="UP000014760"/>
    </source>
</evidence>
<dbReference type="PANTHER" id="PTHR21461:SF69">
    <property type="entry name" value="GLYCOSYLTRANSFERASE FAMILY 92 PROTEIN"/>
    <property type="match status" value="1"/>
</dbReference>
<dbReference type="EMBL" id="KB295515">
    <property type="protein sequence ID" value="ELU13059.1"/>
    <property type="molecule type" value="Genomic_DNA"/>
</dbReference>
<dbReference type="EC" id="2.4.1.-" evidence="8"/>
<proteinExistence type="inferred from homology"/>
<evidence type="ECO:0000256" key="6">
    <source>
        <dbReference type="ARBA" id="ARBA00022989"/>
    </source>
</evidence>
<evidence type="ECO:0000256" key="2">
    <source>
        <dbReference type="ARBA" id="ARBA00007647"/>
    </source>
</evidence>
<keyword evidence="7" id="KW-0472">Membrane</keyword>
<gene>
    <name evidence="9" type="ORF">CAPTEDRAFT_200116</name>
</gene>
<reference evidence="11" key="1">
    <citation type="submission" date="2012-12" db="EMBL/GenBank/DDBJ databases">
        <authorList>
            <person name="Hellsten U."/>
            <person name="Grimwood J."/>
            <person name="Chapman J.A."/>
            <person name="Shapiro H."/>
            <person name="Aerts A."/>
            <person name="Otillar R.P."/>
            <person name="Terry A.Y."/>
            <person name="Boore J.L."/>
            <person name="Simakov O."/>
            <person name="Marletaz F."/>
            <person name="Cho S.-J."/>
            <person name="Edsinger-Gonzales E."/>
            <person name="Havlak P."/>
            <person name="Kuo D.-H."/>
            <person name="Larsson T."/>
            <person name="Lv J."/>
            <person name="Arendt D."/>
            <person name="Savage R."/>
            <person name="Osoegawa K."/>
            <person name="de Jong P."/>
            <person name="Lindberg D.R."/>
            <person name="Seaver E.C."/>
            <person name="Weisblat D.A."/>
            <person name="Putnam N.H."/>
            <person name="Grigoriev I.V."/>
            <person name="Rokhsar D.S."/>
        </authorList>
    </citation>
    <scope>NUCLEOTIDE SEQUENCE</scope>
    <source>
        <strain evidence="11">I ESC-2004</strain>
    </source>
</reference>
<dbReference type="InterPro" id="IPR008166">
    <property type="entry name" value="Glyco_transf_92"/>
</dbReference>
<keyword evidence="6" id="KW-1133">Transmembrane helix</keyword>
<sequence length="575" mass="65991">MTSRLASLCIFIVASLGFYVIYQWSEFNVSARMSFPSYLTMKSAGELERQKENNLKPKAEITEGWIRNAEEAVRDGIQSAREVNIVRLPNQPTKKVNNDGPTTQSVKKIDNVETTAPPQDKRNRVDSIQYENNTQVSKVQKESETNEYNKRVKERIAGFYQTGQTDHKKETELGSCSPAVMGENVTRDKFQKISNVSYVYSAYYDGRPESGKPSVRVIGVVALDSTMFCHLWFKGDDKPVLVEAQLMIIKHFEPVTYENAIINCPFNGSEVQTRSRVPSRLVMSSSKCGHPDAILDVIDNSALKPDVNFTVCLHKALIRNYNNSNELVEWIEMNRILGAQRFLIYNYTGGSALTPFLRHYVNEGVVELHEWNVLEFSHAIPWYMGQGALINDCIYRSMYSSRFLILVDVDEVVVPQKVDTWAEALEEQRQCHGSDSMLVRNTFILKNYGNNSEAAQHESNFEFLRLTHGLNFTYPSNLRTKIIMKPLRARLAGVHTTMEQSDGSSGENCCLSPDSLLLQHYRHWTKPMRKTWEEELFKKMPYEPAWENVIQYKRMEHFKSKLVKNVNKIKEIATQ</sequence>
<dbReference type="Proteomes" id="UP000014760">
    <property type="component" value="Unassembled WGS sequence"/>
</dbReference>
<dbReference type="OMA" id="RIMIISE"/>
<reference evidence="10" key="3">
    <citation type="submission" date="2015-06" db="UniProtKB">
        <authorList>
            <consortium name="EnsemblMetazoa"/>
        </authorList>
    </citation>
    <scope>IDENTIFICATION</scope>
</reference>
<name>R7V3C9_CAPTE</name>
<evidence type="ECO:0000256" key="4">
    <source>
        <dbReference type="ARBA" id="ARBA00022679"/>
    </source>
</evidence>
<organism evidence="9">
    <name type="scientific">Capitella teleta</name>
    <name type="common">Polychaete worm</name>
    <dbReference type="NCBI Taxonomy" id="283909"/>
    <lineage>
        <taxon>Eukaryota</taxon>
        <taxon>Metazoa</taxon>
        <taxon>Spiralia</taxon>
        <taxon>Lophotrochozoa</taxon>
        <taxon>Annelida</taxon>
        <taxon>Polychaeta</taxon>
        <taxon>Sedentaria</taxon>
        <taxon>Scolecida</taxon>
        <taxon>Capitellidae</taxon>
        <taxon>Capitella</taxon>
    </lineage>
</organism>
<protein>
    <recommendedName>
        <fullName evidence="8">Glycosyltransferase family 92 protein</fullName>
        <ecNumber evidence="8">2.4.1.-</ecNumber>
    </recommendedName>
</protein>